<dbReference type="OrthoDB" id="1550623at2"/>
<dbReference type="EMBL" id="PQWB01000005">
    <property type="protein sequence ID" value="POZ63963.1"/>
    <property type="molecule type" value="Genomic_DNA"/>
</dbReference>
<dbReference type="Gene3D" id="3.40.50.2300">
    <property type="match status" value="2"/>
</dbReference>
<accession>A0A2S5DLM9</accession>
<reference evidence="3" key="1">
    <citation type="submission" date="2018-02" db="EMBL/GenBank/DDBJ databases">
        <authorList>
            <person name="O'Hara-Hanley K."/>
            <person name="Soby S."/>
        </authorList>
    </citation>
    <scope>NUCLEOTIDE SEQUENCE [LARGE SCALE GENOMIC DNA]</scope>
    <source>
        <strain evidence="3">MWU14-2602</strain>
    </source>
</reference>
<keyword evidence="1" id="KW-0732">Signal</keyword>
<protein>
    <recommendedName>
        <fullName evidence="4">Sugar ABC transporter</fullName>
    </recommendedName>
</protein>
<comment type="caution">
    <text evidence="2">The sequence shown here is derived from an EMBL/GenBank/DDBJ whole genome shotgun (WGS) entry which is preliminary data.</text>
</comment>
<organism evidence="2 3">
    <name type="scientific">Chromobacterium alticapitis</name>
    <dbReference type="NCBI Taxonomy" id="2073169"/>
    <lineage>
        <taxon>Bacteria</taxon>
        <taxon>Pseudomonadati</taxon>
        <taxon>Pseudomonadota</taxon>
        <taxon>Betaproteobacteria</taxon>
        <taxon>Neisseriales</taxon>
        <taxon>Chromobacteriaceae</taxon>
        <taxon>Chromobacterium</taxon>
    </lineage>
</organism>
<dbReference type="InterPro" id="IPR007487">
    <property type="entry name" value="ABC_transpt-TYRBP-like"/>
</dbReference>
<feature type="signal peptide" evidence="1">
    <location>
        <begin position="1"/>
        <end position="23"/>
    </location>
</feature>
<dbReference type="PANTHER" id="PTHR35271:SF1">
    <property type="entry name" value="ABC TRANSPORTER, SUBSTRATE-BINDING LIPOPROTEIN"/>
    <property type="match status" value="1"/>
</dbReference>
<dbReference type="Proteomes" id="UP000237082">
    <property type="component" value="Unassembled WGS sequence"/>
</dbReference>
<feature type="chain" id="PRO_5015498860" description="Sugar ABC transporter" evidence="1">
    <location>
        <begin position="24"/>
        <end position="331"/>
    </location>
</feature>
<gene>
    <name evidence="2" type="ORF">C2I19_00920</name>
</gene>
<proteinExistence type="predicted"/>
<keyword evidence="3" id="KW-1185">Reference proteome</keyword>
<dbReference type="PANTHER" id="PTHR35271">
    <property type="entry name" value="ABC TRANSPORTER, SUBSTRATE-BINDING LIPOPROTEIN-RELATED"/>
    <property type="match status" value="1"/>
</dbReference>
<name>A0A2S5DLM9_9NEIS</name>
<sequence>MALWRRALLLALALLLLCGGAQAEAKRVFIVSSYHPEYQWERDYLQALSARLSPRCQLAFYNLDSKRQPADQVAKRARIALERVRVFHPDLVIVGDDAALKNVGTVLAPSGVPVIFLGINNNPRNYFPGGMPGNVSGVLERPLLLRNLFELGHAVPGAHRALALFDTDLTSAVIRDETFLGHDSIRVGDIDVDMAMLDSFADWKKQVLAAPGRYQVIWVGLYFTLKDDKGKVMNGEEVVRWTAQNAKLPLFAFWDFAVGRGKAAGGLVLTGREQGEEAAKMAEAVLFKGKSLAAMFPLVPSQGQFLFSRSALQRYRVRLPARIESKASWLE</sequence>
<evidence type="ECO:0008006" key="4">
    <source>
        <dbReference type="Google" id="ProtNLM"/>
    </source>
</evidence>
<dbReference type="RefSeq" id="WP_103900849.1">
    <property type="nucleotide sequence ID" value="NZ_PQWB01000005.1"/>
</dbReference>
<evidence type="ECO:0000256" key="1">
    <source>
        <dbReference type="SAM" id="SignalP"/>
    </source>
</evidence>
<evidence type="ECO:0000313" key="3">
    <source>
        <dbReference type="Proteomes" id="UP000237082"/>
    </source>
</evidence>
<dbReference type="AlphaFoldDB" id="A0A2S5DLM9"/>
<evidence type="ECO:0000313" key="2">
    <source>
        <dbReference type="EMBL" id="POZ63963.1"/>
    </source>
</evidence>